<dbReference type="GO" id="GO:0030089">
    <property type="term" value="C:phycobilisome"/>
    <property type="evidence" value="ECO:0007669"/>
    <property type="project" value="UniProtKB-KW"/>
</dbReference>
<dbReference type="EMBL" id="PVWK01000009">
    <property type="protein sequence ID" value="PSB35227.1"/>
    <property type="molecule type" value="Genomic_DNA"/>
</dbReference>
<evidence type="ECO:0000256" key="9">
    <source>
        <dbReference type="ARBA" id="ARBA00022989"/>
    </source>
</evidence>
<keyword evidence="7" id="KW-0547">Nucleotide-binding</keyword>
<dbReference type="InterPro" id="IPR036259">
    <property type="entry name" value="MFS_trans_sf"/>
</dbReference>
<evidence type="ECO:0000313" key="13">
    <source>
        <dbReference type="Proteomes" id="UP000239576"/>
    </source>
</evidence>
<dbReference type="PANTHER" id="PTHR31187">
    <property type="match status" value="1"/>
</dbReference>
<feature type="transmembrane region" description="Helical" evidence="11">
    <location>
        <begin position="401"/>
        <end position="424"/>
    </location>
</feature>
<dbReference type="InterPro" id="IPR004155">
    <property type="entry name" value="PBS_lyase_HEAT"/>
</dbReference>
<dbReference type="Proteomes" id="UP000239576">
    <property type="component" value="Unassembled WGS sequence"/>
</dbReference>
<evidence type="ECO:0000256" key="3">
    <source>
        <dbReference type="ARBA" id="ARBA00022448"/>
    </source>
</evidence>
<keyword evidence="10 11" id="KW-0472">Membrane</keyword>
<gene>
    <name evidence="12" type="ORF">C7B82_01070</name>
</gene>
<feature type="transmembrane region" description="Helical" evidence="11">
    <location>
        <begin position="32"/>
        <end position="56"/>
    </location>
</feature>
<comment type="subcellular location">
    <subcellularLocation>
        <location evidence="1">Membrane</location>
        <topology evidence="1">Multi-pass membrane protein</topology>
    </subcellularLocation>
</comment>
<evidence type="ECO:0000256" key="5">
    <source>
        <dbReference type="ARBA" id="ARBA00022692"/>
    </source>
</evidence>
<dbReference type="Gene3D" id="1.25.10.10">
    <property type="entry name" value="Leucine-rich Repeat Variant"/>
    <property type="match status" value="1"/>
</dbReference>
<dbReference type="SUPFAM" id="SSF103473">
    <property type="entry name" value="MFS general substrate transporter"/>
    <property type="match status" value="1"/>
</dbReference>
<feature type="transmembrane region" description="Helical" evidence="11">
    <location>
        <begin position="295"/>
        <end position="315"/>
    </location>
</feature>
<dbReference type="OrthoDB" id="567962at2"/>
<evidence type="ECO:0000256" key="2">
    <source>
        <dbReference type="ARBA" id="ARBA00007127"/>
    </source>
</evidence>
<keyword evidence="9 11" id="KW-1133">Transmembrane helix</keyword>
<feature type="transmembrane region" description="Helical" evidence="11">
    <location>
        <begin position="68"/>
        <end position="84"/>
    </location>
</feature>
<feature type="transmembrane region" description="Helical" evidence="11">
    <location>
        <begin position="196"/>
        <end position="214"/>
    </location>
</feature>
<protein>
    <submittedName>
        <fullName evidence="12">MFS transporter</fullName>
    </submittedName>
</protein>
<feature type="transmembrane region" description="Helical" evidence="11">
    <location>
        <begin position="436"/>
        <end position="455"/>
    </location>
</feature>
<dbReference type="InterPro" id="IPR011989">
    <property type="entry name" value="ARM-like"/>
</dbReference>
<dbReference type="GO" id="GO:0005524">
    <property type="term" value="F:ATP binding"/>
    <property type="evidence" value="ECO:0007669"/>
    <property type="project" value="UniProtKB-KW"/>
</dbReference>
<reference evidence="13" key="1">
    <citation type="submission" date="2018-02" db="EMBL/GenBank/DDBJ databases">
        <authorList>
            <person name="Moore K."/>
            <person name="Momper L."/>
        </authorList>
    </citation>
    <scope>NUCLEOTIDE SEQUENCE [LARGE SCALE GENOMIC DNA]</scope>
    <source>
        <strain evidence="13">ULC18</strain>
    </source>
</reference>
<keyword evidence="3" id="KW-0813">Transport</keyword>
<dbReference type="RefSeq" id="WP_106254469.1">
    <property type="nucleotide sequence ID" value="NZ_CAWNSW010000019.1"/>
</dbReference>
<feature type="transmembrane region" description="Helical" evidence="11">
    <location>
        <begin position="249"/>
        <end position="267"/>
    </location>
</feature>
<feature type="transmembrane region" description="Helical" evidence="11">
    <location>
        <begin position="96"/>
        <end position="115"/>
    </location>
</feature>
<accession>A0A2T1ER56</accession>
<comment type="caution">
    <text evidence="12">The sequence shown here is derived from an EMBL/GenBank/DDBJ whole genome shotgun (WGS) entry which is preliminary data.</text>
</comment>
<feature type="transmembrane region" description="Helical" evidence="11">
    <location>
        <begin position="121"/>
        <end position="144"/>
    </location>
</feature>
<evidence type="ECO:0000256" key="11">
    <source>
        <dbReference type="SAM" id="Phobius"/>
    </source>
</evidence>
<keyword evidence="6" id="KW-0605">Phycobilisome</keyword>
<dbReference type="SUPFAM" id="SSF48371">
    <property type="entry name" value="ARM repeat"/>
    <property type="match status" value="1"/>
</dbReference>
<evidence type="ECO:0000313" key="12">
    <source>
        <dbReference type="EMBL" id="PSB35227.1"/>
    </source>
</evidence>
<dbReference type="Pfam" id="PF13646">
    <property type="entry name" value="HEAT_2"/>
    <property type="match status" value="1"/>
</dbReference>
<sequence>MELKSQWLIDDGVKQKFLRWVNLRPEESERTFLMFAFYTITSIGLVWFEASTVALFLQEYKAEEGLPWIYIASAGIGSGLGFVYSQLQKVLPLRRVLVLTALLMAVPLLFFWFGLDNQSPLWGGTVVAITIFLMRLWLEAIYVLNDLNTSITANQLFNIREIKRTYPLISSGILVADVISGFSLTLLIAWVGLKNVVAMACLMMVIGAGILFYLSQSYQQAFPDSLRRSSEDRLSEFASRRLQGPLRRYVVLLFTFFILAQVLLLLVDFQFLRQLQLHGNEGMITQLLGQQNSDAAIASFLGWFSAVLGICELAMQWLASSRVIERIGVFATAMLLPGMIGILGAVAMAIAPTGWILGLFVNIVALKFLDELLHYTLFASLGPVLFQPVPDSIRSGIQSVVRGIAEPLSTGVTGLALLVLVWFSRNTSFGDVGLNWLLPAIVCLSVIWVLTIWLLRSKYVGLLVMSAERGQLSGDVDLRELKRAVVEALDQPGTDLHKGSCIELLSQLDHKNVGEVLAPLLTKLSPGLQRKSLEAMLAYPNPAYLGQVRALIDQSPAPEVLAVALRYVWITEDEPDIRQLRPYLRPEVDSVVRGTAASLMMRRGSPTQKAEATNTLRFMLTHKQERERVMGCRALGEAVYLQALRLYIPDLLQDESLRVRCALLEAIASTHLEEFYPSLLRGLYYKSTREAAMQALVRLENDAIPMLVELAEDGHKPDLVRLHAWRAIGQIGTNEALDALISHLMTAWGIDRRSILRILLEMPRDLGIDSVADRLGRSGIERLIDQELMFVGQLYAALLDFTPAQTWGREADLLRRALRDLQLDAEERLFMLMKFLYPISSIKAAAFNLQSHSRSNMARGLEILDNTLDIPSKRALLSLLDRNSDLEKLQSLSELMSYESMTPSDRLRHLLDLRHFLSDWSLACCFHLARQARWSLTPDQTIACLRHPRGFVRESVLAYLKMASPRALMKLLPMLTHDPDPLVADQVQTIMREFASVSAKTGNQTAKRGNNVIDFPNRTGFETI</sequence>
<dbReference type="InterPro" id="IPR004667">
    <property type="entry name" value="ADP_ATP_car_bac_type"/>
</dbReference>
<dbReference type="SMART" id="SM00567">
    <property type="entry name" value="EZ_HEAT"/>
    <property type="match status" value="3"/>
</dbReference>
<dbReference type="InterPro" id="IPR016024">
    <property type="entry name" value="ARM-type_fold"/>
</dbReference>
<dbReference type="PANTHER" id="PTHR31187:SF1">
    <property type="entry name" value="ADP,ATP CARRIER PROTEIN 1"/>
    <property type="match status" value="1"/>
</dbReference>
<dbReference type="GO" id="GO:0005471">
    <property type="term" value="F:ATP:ADP antiporter activity"/>
    <property type="evidence" value="ECO:0007669"/>
    <property type="project" value="InterPro"/>
</dbReference>
<proteinExistence type="inferred from homology"/>
<feature type="transmembrane region" description="Helical" evidence="11">
    <location>
        <begin position="165"/>
        <end position="190"/>
    </location>
</feature>
<dbReference type="AlphaFoldDB" id="A0A2T1ER56"/>
<organism evidence="12 13">
    <name type="scientific">Stenomitos frigidus ULC18</name>
    <dbReference type="NCBI Taxonomy" id="2107698"/>
    <lineage>
        <taxon>Bacteria</taxon>
        <taxon>Bacillati</taxon>
        <taxon>Cyanobacteriota</taxon>
        <taxon>Cyanophyceae</taxon>
        <taxon>Leptolyngbyales</taxon>
        <taxon>Leptolyngbyaceae</taxon>
        <taxon>Stenomitos</taxon>
    </lineage>
</organism>
<evidence type="ECO:0000256" key="8">
    <source>
        <dbReference type="ARBA" id="ARBA00022840"/>
    </source>
</evidence>
<feature type="transmembrane region" description="Helical" evidence="11">
    <location>
        <begin position="327"/>
        <end position="352"/>
    </location>
</feature>
<evidence type="ECO:0000256" key="4">
    <source>
        <dbReference type="ARBA" id="ARBA00022549"/>
    </source>
</evidence>
<name>A0A2T1ER56_9CYAN</name>
<keyword evidence="13" id="KW-1185">Reference proteome</keyword>
<evidence type="ECO:0000256" key="7">
    <source>
        <dbReference type="ARBA" id="ARBA00022741"/>
    </source>
</evidence>
<keyword evidence="4" id="KW-0042">Antenna complex</keyword>
<keyword evidence="5 11" id="KW-0812">Transmembrane</keyword>
<keyword evidence="8" id="KW-0067">ATP-binding</keyword>
<evidence type="ECO:0000256" key="6">
    <source>
        <dbReference type="ARBA" id="ARBA00022738"/>
    </source>
</evidence>
<evidence type="ECO:0000256" key="10">
    <source>
        <dbReference type="ARBA" id="ARBA00023136"/>
    </source>
</evidence>
<evidence type="ECO:0000256" key="1">
    <source>
        <dbReference type="ARBA" id="ARBA00004141"/>
    </source>
</evidence>
<reference evidence="12 13" key="2">
    <citation type="submission" date="2018-03" db="EMBL/GenBank/DDBJ databases">
        <title>The ancient ancestry and fast evolution of plastids.</title>
        <authorList>
            <person name="Moore K.R."/>
            <person name="Magnabosco C."/>
            <person name="Momper L."/>
            <person name="Gold D.A."/>
            <person name="Bosak T."/>
            <person name="Fournier G.P."/>
        </authorList>
    </citation>
    <scope>NUCLEOTIDE SEQUENCE [LARGE SCALE GENOMIC DNA]</scope>
    <source>
        <strain evidence="12 13">ULC18</strain>
    </source>
</reference>
<comment type="similarity">
    <text evidence="2">Belongs to the ADP/ATP translocase tlc family.</text>
</comment>